<dbReference type="InterPro" id="IPR024283">
    <property type="entry name" value="TOC159_MAD"/>
</dbReference>
<dbReference type="Pfam" id="PF11886">
    <property type="entry name" value="TOC159_MAD"/>
    <property type="match status" value="1"/>
</dbReference>
<gene>
    <name evidence="2" type="ORF">DUNSADRAFT_8906</name>
</gene>
<comment type="caution">
    <text evidence="2">The sequence shown here is derived from an EMBL/GenBank/DDBJ whole genome shotgun (WGS) entry which is preliminary data.</text>
</comment>
<proteinExistence type="predicted"/>
<protein>
    <recommendedName>
        <fullName evidence="1">Translocase of chloroplast 159/132 membrane anchor domain-containing protein</fullName>
    </recommendedName>
</protein>
<evidence type="ECO:0000313" key="2">
    <source>
        <dbReference type="EMBL" id="KAF5834443.1"/>
    </source>
</evidence>
<sequence length="468" mass="52218">MPLHMHTAGPRSKAAAKAAAAKQDLFKSLMRARLPPVNFYVEQECEGVMKPDTWGSVEDPFDAETDDEEAEEFNHMYYNIMYDLACAGNPWAQKEYSAMLKRINRLRKTFKKAFHAEDVERVVGGGYEGYVAEGLDLGPTFDPEDYTNHRYVYCVPEADIAIMPTLDYYGYEHEDAINGFVAEFDGQPGNRDGWGGFPLNLHLAIEKDKTNMCLQGEGNFSVIHNVPPFGSRHITQVNGAFEMLRPTIKDVLYQLEMNTFKDGVLRANDHAGAGLMMARLGEGGKLNKGPMGMGLRLQETMRLGAFKVDACASKVTTESAGGASDQAWGARAFVLYDHIPGLGMIFDFYQQRTKEDAPFVGGWAGNFTYDFEMLGATCGLELDYIPGQNVLHVDANVFSGKDYKLAWLLLLPAWNLLKGIWQALRRKPEDEMEMVEEEEEEDDGMGGGGMDAAAMQKMMQQMMAMQGR</sequence>
<evidence type="ECO:0000259" key="1">
    <source>
        <dbReference type="Pfam" id="PF11886"/>
    </source>
</evidence>
<evidence type="ECO:0000313" key="3">
    <source>
        <dbReference type="Proteomes" id="UP000815325"/>
    </source>
</evidence>
<name>A0ABQ7GIN0_DUNSA</name>
<organism evidence="2 3">
    <name type="scientific">Dunaliella salina</name>
    <name type="common">Green alga</name>
    <name type="synonym">Protococcus salinus</name>
    <dbReference type="NCBI Taxonomy" id="3046"/>
    <lineage>
        <taxon>Eukaryota</taxon>
        <taxon>Viridiplantae</taxon>
        <taxon>Chlorophyta</taxon>
        <taxon>core chlorophytes</taxon>
        <taxon>Chlorophyceae</taxon>
        <taxon>CS clade</taxon>
        <taxon>Chlamydomonadales</taxon>
        <taxon>Dunaliellaceae</taxon>
        <taxon>Dunaliella</taxon>
    </lineage>
</organism>
<accession>A0ABQ7GIN0</accession>
<feature type="domain" description="Translocase of chloroplast 159/132 membrane anchor" evidence="1">
    <location>
        <begin position="137"/>
        <end position="282"/>
    </location>
</feature>
<dbReference type="Proteomes" id="UP000815325">
    <property type="component" value="Unassembled WGS sequence"/>
</dbReference>
<keyword evidence="3" id="KW-1185">Reference proteome</keyword>
<reference evidence="2" key="1">
    <citation type="submission" date="2017-08" db="EMBL/GenBank/DDBJ databases">
        <authorList>
            <person name="Polle J.E."/>
            <person name="Barry K."/>
            <person name="Cushman J."/>
            <person name="Schmutz J."/>
            <person name="Tran D."/>
            <person name="Hathwaick L.T."/>
            <person name="Yim W.C."/>
            <person name="Jenkins J."/>
            <person name="Mckie-Krisberg Z.M."/>
            <person name="Prochnik S."/>
            <person name="Lindquist E."/>
            <person name="Dockter R.B."/>
            <person name="Adam C."/>
            <person name="Molina H."/>
            <person name="Bunkerborg J."/>
            <person name="Jin E."/>
            <person name="Buchheim M."/>
            <person name="Magnuson J."/>
        </authorList>
    </citation>
    <scope>NUCLEOTIDE SEQUENCE</scope>
    <source>
        <strain evidence="2">CCAP 19/18</strain>
    </source>
</reference>
<dbReference type="EMBL" id="MU069756">
    <property type="protein sequence ID" value="KAF5834443.1"/>
    <property type="molecule type" value="Genomic_DNA"/>
</dbReference>